<reference evidence="2" key="1">
    <citation type="submission" date="2017-03" db="EMBL/GenBank/DDBJ databases">
        <authorList>
            <person name="Sharma R."/>
            <person name="Thines M."/>
        </authorList>
    </citation>
    <scope>NUCLEOTIDE SEQUENCE [LARGE SCALE GENOMIC DNA]</scope>
</reference>
<accession>A0A1W5D5W2</accession>
<proteinExistence type="predicted"/>
<name>A0A1W5D5W2_9LECA</name>
<keyword evidence="1" id="KW-0378">Hydrolase</keyword>
<protein>
    <submittedName>
        <fullName evidence="1">Alpha/Beta hydrolase fold</fullName>
    </submittedName>
</protein>
<evidence type="ECO:0000313" key="2">
    <source>
        <dbReference type="Proteomes" id="UP000192927"/>
    </source>
</evidence>
<organism evidence="1 2">
    <name type="scientific">Lasallia pustulata</name>
    <dbReference type="NCBI Taxonomy" id="136370"/>
    <lineage>
        <taxon>Eukaryota</taxon>
        <taxon>Fungi</taxon>
        <taxon>Dikarya</taxon>
        <taxon>Ascomycota</taxon>
        <taxon>Pezizomycotina</taxon>
        <taxon>Lecanoromycetes</taxon>
        <taxon>OSLEUM clade</taxon>
        <taxon>Umbilicariomycetidae</taxon>
        <taxon>Umbilicariales</taxon>
        <taxon>Umbilicariaceae</taxon>
        <taxon>Lasallia</taxon>
    </lineage>
</organism>
<dbReference type="AlphaFoldDB" id="A0A1W5D5W2"/>
<dbReference type="Proteomes" id="UP000192927">
    <property type="component" value="Unassembled WGS sequence"/>
</dbReference>
<evidence type="ECO:0000313" key="1">
    <source>
        <dbReference type="EMBL" id="SLM38390.1"/>
    </source>
</evidence>
<sequence length="133" mass="14890">MSKMHPEATCLEAVAWQVENHQGFVKAYMSSMRNSPIYNQHEDWKRTGRRLTTQSKLASSDGEEQGLKEGKVLLIAGEEDEAIIKDDIFADAMEAFEGNVVLQAVDAGHDFPITRAIDAVEMIWQFWSSGDGK</sequence>
<keyword evidence="2" id="KW-1185">Reference proteome</keyword>
<dbReference type="EMBL" id="FWEW01002464">
    <property type="protein sequence ID" value="SLM38390.1"/>
    <property type="molecule type" value="Genomic_DNA"/>
</dbReference>
<dbReference type="GO" id="GO:0016787">
    <property type="term" value="F:hydrolase activity"/>
    <property type="evidence" value="ECO:0007669"/>
    <property type="project" value="UniProtKB-KW"/>
</dbReference>